<dbReference type="KEGG" id="phao:HF685_09125"/>
<sequence length="106" mass="11821">MKNDVGSQLTMQLQQYFGRYGEITLKREKPWASITFSGTRHYFELITEPGVEEKTVNALLAPLVSHEFDISGHFVADILVHLRAPADARIAIDILTIVDPVGKPAD</sequence>
<dbReference type="Proteomes" id="UP000501600">
    <property type="component" value="Chromosome"/>
</dbReference>
<evidence type="ECO:0000313" key="2">
    <source>
        <dbReference type="Proteomes" id="UP000501600"/>
    </source>
</evidence>
<proteinExistence type="predicted"/>
<reference evidence="1 2" key="1">
    <citation type="submission" date="2020-04" db="EMBL/GenBank/DDBJ databases">
        <title>Genome sequence for Sphingorhabdus sp. strain M1.</title>
        <authorList>
            <person name="Park S.-J."/>
        </authorList>
    </citation>
    <scope>NUCLEOTIDE SEQUENCE [LARGE SCALE GENOMIC DNA]</scope>
    <source>
        <strain evidence="1 2">JK6</strain>
    </source>
</reference>
<evidence type="ECO:0000313" key="1">
    <source>
        <dbReference type="EMBL" id="QJB69423.1"/>
    </source>
</evidence>
<keyword evidence="2" id="KW-1185">Reference proteome</keyword>
<dbReference type="RefSeq" id="WP_168819462.1">
    <property type="nucleotide sequence ID" value="NZ_CP051217.1"/>
</dbReference>
<dbReference type="EMBL" id="CP051217">
    <property type="protein sequence ID" value="QJB69423.1"/>
    <property type="molecule type" value="Genomic_DNA"/>
</dbReference>
<organism evidence="1 2">
    <name type="scientific">Parasphingorhabdus halotolerans</name>
    <dbReference type="NCBI Taxonomy" id="2725558"/>
    <lineage>
        <taxon>Bacteria</taxon>
        <taxon>Pseudomonadati</taxon>
        <taxon>Pseudomonadota</taxon>
        <taxon>Alphaproteobacteria</taxon>
        <taxon>Sphingomonadales</taxon>
        <taxon>Sphingomonadaceae</taxon>
        <taxon>Parasphingorhabdus</taxon>
    </lineage>
</organism>
<protein>
    <submittedName>
        <fullName evidence="1">Uncharacterized protein</fullName>
    </submittedName>
</protein>
<name>A0A6H2DN58_9SPHN</name>
<accession>A0A6H2DN58</accession>
<dbReference type="AlphaFoldDB" id="A0A6H2DN58"/>
<gene>
    <name evidence="1" type="ORF">HF685_09125</name>
</gene>